<reference evidence="1" key="1">
    <citation type="submission" date="2018-11" db="EMBL/GenBank/DDBJ databases">
        <authorList>
            <person name="Grassa J C."/>
        </authorList>
    </citation>
    <scope>NUCLEOTIDE SEQUENCE [LARGE SCALE GENOMIC DNA]</scope>
</reference>
<keyword evidence="2" id="KW-1185">Reference proteome</keyword>
<dbReference type="Proteomes" id="UP000596661">
    <property type="component" value="Chromosome 2"/>
</dbReference>
<dbReference type="Gramene" id="evm.model.02.3123">
    <property type="protein sequence ID" value="cds.evm.model.02.3123"/>
    <property type="gene ID" value="evm.TU.02.3123"/>
</dbReference>
<proteinExistence type="predicted"/>
<sequence>MRIDPKTTTAAPSSPILVSSSSSKAFSIGKKGRNIIKKLKCTDFLKEEMVTKVLDHLKASDEVKKKLKISAKFGVCVANNFCDCLVVPYQPVVYACLAELGFKCMKNALSNSAP</sequence>
<evidence type="ECO:0000313" key="2">
    <source>
        <dbReference type="Proteomes" id="UP000596661"/>
    </source>
</evidence>
<reference evidence="1" key="2">
    <citation type="submission" date="2021-03" db="UniProtKB">
        <authorList>
            <consortium name="EnsemblPlants"/>
        </authorList>
    </citation>
    <scope>IDENTIFICATION</scope>
</reference>
<organism evidence="1 2">
    <name type="scientific">Cannabis sativa</name>
    <name type="common">Hemp</name>
    <name type="synonym">Marijuana</name>
    <dbReference type="NCBI Taxonomy" id="3483"/>
    <lineage>
        <taxon>Eukaryota</taxon>
        <taxon>Viridiplantae</taxon>
        <taxon>Streptophyta</taxon>
        <taxon>Embryophyta</taxon>
        <taxon>Tracheophyta</taxon>
        <taxon>Spermatophyta</taxon>
        <taxon>Magnoliopsida</taxon>
        <taxon>eudicotyledons</taxon>
        <taxon>Gunneridae</taxon>
        <taxon>Pentapetalae</taxon>
        <taxon>rosids</taxon>
        <taxon>fabids</taxon>
        <taxon>Rosales</taxon>
        <taxon>Cannabaceae</taxon>
        <taxon>Cannabis</taxon>
    </lineage>
</organism>
<dbReference type="EMBL" id="UZAU01000244">
    <property type="status" value="NOT_ANNOTATED_CDS"/>
    <property type="molecule type" value="Genomic_DNA"/>
</dbReference>
<protein>
    <submittedName>
        <fullName evidence="1">Uncharacterized protein</fullName>
    </submittedName>
</protein>
<evidence type="ECO:0000313" key="1">
    <source>
        <dbReference type="EnsemblPlants" id="cds.evm.model.02.3123"/>
    </source>
</evidence>
<name>A0A803P033_CANSA</name>
<dbReference type="AlphaFoldDB" id="A0A803P033"/>
<dbReference type="EnsemblPlants" id="evm.model.02.3123">
    <property type="protein sequence ID" value="cds.evm.model.02.3123"/>
    <property type="gene ID" value="evm.TU.02.3123"/>
</dbReference>
<accession>A0A803P033</accession>